<keyword evidence="4" id="KW-1185">Reference proteome</keyword>
<dbReference type="AlphaFoldDB" id="F5XE08"/>
<proteinExistence type="predicted"/>
<gene>
    <name evidence="3" type="ordered locus">MLP_21670</name>
</gene>
<dbReference type="OrthoDB" id="4772408at2"/>
<dbReference type="RefSeq" id="WP_013863053.1">
    <property type="nucleotide sequence ID" value="NC_015635.1"/>
</dbReference>
<dbReference type="Proteomes" id="UP000007947">
    <property type="component" value="Chromosome"/>
</dbReference>
<accession>F5XE08</accession>
<evidence type="ECO:0000313" key="4">
    <source>
        <dbReference type="Proteomes" id="UP000007947"/>
    </source>
</evidence>
<reference evidence="3 4" key="1">
    <citation type="submission" date="2011-05" db="EMBL/GenBank/DDBJ databases">
        <title>Whole genome sequence of Microlunatus phosphovorus NM-1.</title>
        <authorList>
            <person name="Hosoyama A."/>
            <person name="Sasaki K."/>
            <person name="Harada T."/>
            <person name="Igarashi R."/>
            <person name="Kawakoshi A."/>
            <person name="Sasagawa M."/>
            <person name="Fukada J."/>
            <person name="Nakamura S."/>
            <person name="Katano Y."/>
            <person name="Hanada S."/>
            <person name="Kamagata Y."/>
            <person name="Nakamura N."/>
            <person name="Yamazaki S."/>
            <person name="Fujita N."/>
        </authorList>
    </citation>
    <scope>NUCLEOTIDE SEQUENCE [LARGE SCALE GENOMIC DNA]</scope>
    <source>
        <strain evidence="4">ATCC 700054 / DSM 10555 / JCM 9379 / NBRC 101784 / NCIMB 13414 / VKM Ac-1990 / NM-1</strain>
    </source>
</reference>
<dbReference type="Gene3D" id="3.30.1460.10">
    <property type="match status" value="1"/>
</dbReference>
<dbReference type="eggNOG" id="ENOG503357V">
    <property type="taxonomic scope" value="Bacteria"/>
</dbReference>
<feature type="domain" description="TY-Chap central" evidence="1">
    <location>
        <begin position="185"/>
        <end position="314"/>
    </location>
</feature>
<dbReference type="HOGENOM" id="CLU_048561_0_0_11"/>
<dbReference type="Pfam" id="PF22552">
    <property type="entry name" value="TY-Chap3"/>
    <property type="match status" value="1"/>
</dbReference>
<evidence type="ECO:0008006" key="5">
    <source>
        <dbReference type="Google" id="ProtNLM"/>
    </source>
</evidence>
<dbReference type="EMBL" id="AP012204">
    <property type="protein sequence ID" value="BAK35181.1"/>
    <property type="molecule type" value="Genomic_DNA"/>
</dbReference>
<dbReference type="STRING" id="1032480.MLP_21670"/>
<sequence length="318" mass="33501">MAEIDDFDLDRSMAQAWSEFTGRLAEVISMIDDSADLTIRSASASDNGAPFVRLSSPARLRVRAEAAANAVLGPGYQLSAEQLSALTAGGWREPADGGSFAIEGSQDAADDIAQAVVGALRDVYGVPHPVFLDPDQLAEILTPGPAAIEGSDGRTTLTTPVAGAFEPSSGPRGTSFGAVLPADRDHLDALVEAELAATLGYAPVRDEEGDIVIRVGSTLLFLRAADDAQDVVLFSAVVHDVDGRSRAAEVINDLNVEARWVKFQLVRDRVFVTASVSARPFVPAHLHQAVRVMSDVADGVDEELAAKLHGRTTFGGDN</sequence>
<evidence type="ECO:0000313" key="3">
    <source>
        <dbReference type="EMBL" id="BAK35181.1"/>
    </source>
</evidence>
<dbReference type="SUPFAM" id="SSF69635">
    <property type="entry name" value="Type III secretory system chaperone-like"/>
    <property type="match status" value="1"/>
</dbReference>
<protein>
    <recommendedName>
        <fullName evidence="5">YbjN domain-containing protein</fullName>
    </recommendedName>
</protein>
<dbReference type="Pfam" id="PF22551">
    <property type="entry name" value="TY-Chap1"/>
    <property type="match status" value="1"/>
</dbReference>
<evidence type="ECO:0000259" key="2">
    <source>
        <dbReference type="Pfam" id="PF22552"/>
    </source>
</evidence>
<evidence type="ECO:0000259" key="1">
    <source>
        <dbReference type="Pfam" id="PF22551"/>
    </source>
</evidence>
<dbReference type="KEGG" id="mph:MLP_21670"/>
<organism evidence="3 4">
    <name type="scientific">Microlunatus phosphovorus (strain ATCC 700054 / DSM 10555 / JCM 9379 / NBRC 101784 / NCIMB 13414 / VKM Ac-1990 / NM-1)</name>
    <dbReference type="NCBI Taxonomy" id="1032480"/>
    <lineage>
        <taxon>Bacteria</taxon>
        <taxon>Bacillati</taxon>
        <taxon>Actinomycetota</taxon>
        <taxon>Actinomycetes</taxon>
        <taxon>Propionibacteriales</taxon>
        <taxon>Propionibacteriaceae</taxon>
        <taxon>Microlunatus</taxon>
    </lineage>
</organism>
<feature type="domain" description="TY-Chap N-terminal" evidence="2">
    <location>
        <begin position="15"/>
        <end position="132"/>
    </location>
</feature>
<name>F5XE08_MICPN</name>
<dbReference type="InterPro" id="IPR054344">
    <property type="entry name" value="TY-Chap_N"/>
</dbReference>
<dbReference type="InterPro" id="IPR054343">
    <property type="entry name" value="TY-Chap_M"/>
</dbReference>